<name>A0A183T4Z6_SCHSO</name>
<protein>
    <submittedName>
        <fullName evidence="2">Pecanex-like protein</fullName>
    </submittedName>
</protein>
<accession>A0A183T4Z6</accession>
<reference evidence="2" key="1">
    <citation type="submission" date="2016-06" db="UniProtKB">
        <authorList>
            <consortium name="WormBaseParasite"/>
        </authorList>
    </citation>
    <scope>IDENTIFICATION</scope>
</reference>
<feature type="region of interest" description="Disordered" evidence="1">
    <location>
        <begin position="62"/>
        <end position="89"/>
    </location>
</feature>
<dbReference type="WBParaSite" id="SSLN_0001198901-mRNA-1">
    <property type="protein sequence ID" value="SSLN_0001198901-mRNA-1"/>
    <property type="gene ID" value="SSLN_0001198901"/>
</dbReference>
<evidence type="ECO:0000313" key="2">
    <source>
        <dbReference type="WBParaSite" id="SSLN_0001198901-mRNA-1"/>
    </source>
</evidence>
<sequence length="148" mass="15645">LSISPSDENIVQQIPAPRTRVHPRGLLPRWKTEEGVGQQETVFRTRAQKEAVIVTATDTVGTQHSLTGSGVRPDASSSLGSVSADDGGEIISPKRQAEAHWAIIDTLRQTWQTPHDVVPDGKGNTSVASLCLCPVAPEEGVAGTNSSS</sequence>
<organism evidence="2">
    <name type="scientific">Schistocephalus solidus</name>
    <name type="common">Tapeworm</name>
    <dbReference type="NCBI Taxonomy" id="70667"/>
    <lineage>
        <taxon>Eukaryota</taxon>
        <taxon>Metazoa</taxon>
        <taxon>Spiralia</taxon>
        <taxon>Lophotrochozoa</taxon>
        <taxon>Platyhelminthes</taxon>
        <taxon>Cestoda</taxon>
        <taxon>Eucestoda</taxon>
        <taxon>Diphyllobothriidea</taxon>
        <taxon>Diphyllobothriidae</taxon>
        <taxon>Schistocephalus</taxon>
    </lineage>
</organism>
<dbReference type="AlphaFoldDB" id="A0A183T4Z6"/>
<proteinExistence type="predicted"/>
<evidence type="ECO:0000256" key="1">
    <source>
        <dbReference type="SAM" id="MobiDB-lite"/>
    </source>
</evidence>